<evidence type="ECO:0000313" key="2">
    <source>
        <dbReference type="Proteomes" id="UP001153331"/>
    </source>
</evidence>
<evidence type="ECO:0000313" key="1">
    <source>
        <dbReference type="EMBL" id="KAJ8106979.1"/>
    </source>
</evidence>
<proteinExistence type="predicted"/>
<keyword evidence="2" id="KW-1185">Reference proteome</keyword>
<gene>
    <name evidence="1" type="ORF">OPT61_g9179</name>
</gene>
<sequence>MLAHSLSGRPATALSILNWLELQFFCASAATVFKLKHCHQQHATYTALLPCPAAPYVPAPITFQVAPARCLDGRHLLGLSQPQDKLRDEFASCYEVLYGPWRPRFRRAKPATKPSTVEAHDSSILPDKVVDIPPDNVMDRGSCGSMVSDTARHTATTEKYQRTAIQRERRRLSPTAKLDSTRIRAFRPGDLQLTLPGPPAARRRDLVCAALATLPSSRGSLCCIVSTRIHTTAQQCTANLVLLAASSKCGQSRQKQFVVSGAAQQNTAEKHHAPRPSVERGLPEYHRRIPTVARLGAGFVGPCAARLVTQFRFTTALGLRHQHTSVRAVVAATSSAHHQVLNSRPNTTTVAAREARRRARETQCDA</sequence>
<accession>A0ACC2HW25</accession>
<comment type="caution">
    <text evidence="1">The sequence shown here is derived from an EMBL/GenBank/DDBJ whole genome shotgun (WGS) entry which is preliminary data.</text>
</comment>
<dbReference type="Proteomes" id="UP001153331">
    <property type="component" value="Unassembled WGS sequence"/>
</dbReference>
<protein>
    <submittedName>
        <fullName evidence="1">Uncharacterized protein</fullName>
    </submittedName>
</protein>
<reference evidence="1" key="1">
    <citation type="submission" date="2022-11" db="EMBL/GenBank/DDBJ databases">
        <title>Genome Sequence of Boeremia exigua.</title>
        <authorList>
            <person name="Buettner E."/>
        </authorList>
    </citation>
    <scope>NUCLEOTIDE SEQUENCE</scope>
    <source>
        <strain evidence="1">CU02</strain>
    </source>
</reference>
<organism evidence="1 2">
    <name type="scientific">Boeremia exigua</name>
    <dbReference type="NCBI Taxonomy" id="749465"/>
    <lineage>
        <taxon>Eukaryota</taxon>
        <taxon>Fungi</taxon>
        <taxon>Dikarya</taxon>
        <taxon>Ascomycota</taxon>
        <taxon>Pezizomycotina</taxon>
        <taxon>Dothideomycetes</taxon>
        <taxon>Pleosporomycetidae</taxon>
        <taxon>Pleosporales</taxon>
        <taxon>Pleosporineae</taxon>
        <taxon>Didymellaceae</taxon>
        <taxon>Boeremia</taxon>
    </lineage>
</organism>
<name>A0ACC2HW25_9PLEO</name>
<dbReference type="EMBL" id="JAPHNI010001032">
    <property type="protein sequence ID" value="KAJ8106979.1"/>
    <property type="molecule type" value="Genomic_DNA"/>
</dbReference>